<accession>A0A9Q0Y9E4</accession>
<evidence type="ECO:0000256" key="1">
    <source>
        <dbReference type="SAM" id="Coils"/>
    </source>
</evidence>
<dbReference type="Proteomes" id="UP001152320">
    <property type="component" value="Unassembled WGS sequence"/>
</dbReference>
<evidence type="ECO:0000256" key="2">
    <source>
        <dbReference type="SAM" id="MobiDB-lite"/>
    </source>
</evidence>
<protein>
    <submittedName>
        <fullName evidence="3">Uncharacterized protein</fullName>
    </submittedName>
</protein>
<proteinExistence type="predicted"/>
<keyword evidence="1" id="KW-0175">Coiled coil</keyword>
<sequence length="150" mass="17318">MDVEKLSEVGKGLGLGGKELLDFIAEQKKEMERLAREELELRRQDKELFEMQLQLESMKKENLDTLEHSHPSEETHEAGARPKIRAPKLPVFDDNDNLDAYLQRYERYATAQGWSKKDWGINLSALLKGKALEVYSRLPVLNDANEYEKA</sequence>
<gene>
    <name evidence="3" type="ORF">HOLleu_44761</name>
</gene>
<keyword evidence="4" id="KW-1185">Reference proteome</keyword>
<feature type="compositionally biased region" description="Basic and acidic residues" evidence="2">
    <location>
        <begin position="64"/>
        <end position="80"/>
    </location>
</feature>
<dbReference type="EMBL" id="JAIZAY010001202">
    <property type="protein sequence ID" value="KAJ8017665.1"/>
    <property type="molecule type" value="Genomic_DNA"/>
</dbReference>
<feature type="region of interest" description="Disordered" evidence="2">
    <location>
        <begin position="64"/>
        <end position="89"/>
    </location>
</feature>
<dbReference type="AlphaFoldDB" id="A0A9Q0Y9E4"/>
<evidence type="ECO:0000313" key="3">
    <source>
        <dbReference type="EMBL" id="KAJ8017665.1"/>
    </source>
</evidence>
<dbReference type="PANTHER" id="PTHR46888">
    <property type="entry name" value="ZINC KNUCKLE DOMAINCONTAINING PROTEIN-RELATED"/>
    <property type="match status" value="1"/>
</dbReference>
<dbReference type="PANTHER" id="PTHR46888:SF1">
    <property type="entry name" value="RIBONUCLEASE H"/>
    <property type="match status" value="1"/>
</dbReference>
<comment type="caution">
    <text evidence="3">The sequence shown here is derived from an EMBL/GenBank/DDBJ whole genome shotgun (WGS) entry which is preliminary data.</text>
</comment>
<evidence type="ECO:0000313" key="4">
    <source>
        <dbReference type="Proteomes" id="UP001152320"/>
    </source>
</evidence>
<feature type="coiled-coil region" evidence="1">
    <location>
        <begin position="24"/>
        <end position="61"/>
    </location>
</feature>
<name>A0A9Q0Y9E4_HOLLE</name>
<organism evidence="3 4">
    <name type="scientific">Holothuria leucospilota</name>
    <name type="common">Black long sea cucumber</name>
    <name type="synonym">Mertensiothuria leucospilota</name>
    <dbReference type="NCBI Taxonomy" id="206669"/>
    <lineage>
        <taxon>Eukaryota</taxon>
        <taxon>Metazoa</taxon>
        <taxon>Echinodermata</taxon>
        <taxon>Eleutherozoa</taxon>
        <taxon>Echinozoa</taxon>
        <taxon>Holothuroidea</taxon>
        <taxon>Aspidochirotacea</taxon>
        <taxon>Aspidochirotida</taxon>
        <taxon>Holothuriidae</taxon>
        <taxon>Holothuria</taxon>
    </lineage>
</organism>
<dbReference type="OrthoDB" id="6077919at2759"/>
<reference evidence="3" key="1">
    <citation type="submission" date="2021-10" db="EMBL/GenBank/DDBJ databases">
        <title>Tropical sea cucumber genome reveals ecological adaptation and Cuvierian tubules defense mechanism.</title>
        <authorList>
            <person name="Chen T."/>
        </authorList>
    </citation>
    <scope>NUCLEOTIDE SEQUENCE</scope>
    <source>
        <strain evidence="3">Nanhai2018</strain>
        <tissue evidence="3">Muscle</tissue>
    </source>
</reference>